<evidence type="ECO:0000313" key="2">
    <source>
        <dbReference type="EMBL" id="MDB2293687.1"/>
    </source>
</evidence>
<keyword evidence="1" id="KW-0812">Transmembrane</keyword>
<evidence type="ECO:0000256" key="1">
    <source>
        <dbReference type="SAM" id="Phobius"/>
    </source>
</evidence>
<feature type="transmembrane region" description="Helical" evidence="1">
    <location>
        <begin position="61"/>
        <end position="86"/>
    </location>
</feature>
<accession>A0ABT4Z686</accession>
<gene>
    <name evidence="2" type="ORF">PM085_15630</name>
</gene>
<dbReference type="Proteomes" id="UP001210528">
    <property type="component" value="Unassembled WGS sequence"/>
</dbReference>
<keyword evidence="1" id="KW-0472">Membrane</keyword>
<feature type="transmembrane region" description="Helical" evidence="1">
    <location>
        <begin position="25"/>
        <end position="49"/>
    </location>
</feature>
<name>A0ABT4Z686_HALEZ</name>
<evidence type="ECO:0000313" key="3">
    <source>
        <dbReference type="Proteomes" id="UP001210528"/>
    </source>
</evidence>
<proteinExistence type="predicted"/>
<dbReference type="RefSeq" id="WP_271970447.1">
    <property type="nucleotide sequence ID" value="NZ_JAQLUK010000027.1"/>
</dbReference>
<reference evidence="2 3" key="1">
    <citation type="submission" date="2023-01" db="EMBL/GenBank/DDBJ databases">
        <title>Halorubrum ezzemoulense from Santa Pola, Spain.</title>
        <authorList>
            <person name="Feng Y."/>
            <person name="Louyakis A.S."/>
            <person name="Gogarten J.P."/>
        </authorList>
    </citation>
    <scope>NUCLEOTIDE SEQUENCE [LARGE SCALE GENOMIC DNA]</scope>
    <source>
        <strain evidence="2 3">AMM015</strain>
    </source>
</reference>
<sequence length="118" mass="12218">MATTTSTETADASARDRLKNGVESVVRGAGVAGIVGTVWLHTALLGLIANEVLGEQLGDPAGLVFSTVLGVPVVASAAVFVVYLGSLVVDTDIDWAEVVIQAVAGAWFLTPVLWWVRA</sequence>
<keyword evidence="1" id="KW-1133">Transmembrane helix</keyword>
<evidence type="ECO:0008006" key="4">
    <source>
        <dbReference type="Google" id="ProtNLM"/>
    </source>
</evidence>
<comment type="caution">
    <text evidence="2">The sequence shown here is derived from an EMBL/GenBank/DDBJ whole genome shotgun (WGS) entry which is preliminary data.</text>
</comment>
<protein>
    <recommendedName>
        <fullName evidence="4">ABC transporter permease</fullName>
    </recommendedName>
</protein>
<dbReference type="EMBL" id="JAQLUK010000027">
    <property type="protein sequence ID" value="MDB2293687.1"/>
    <property type="molecule type" value="Genomic_DNA"/>
</dbReference>
<feature type="transmembrane region" description="Helical" evidence="1">
    <location>
        <begin position="98"/>
        <end position="116"/>
    </location>
</feature>
<keyword evidence="3" id="KW-1185">Reference proteome</keyword>
<organism evidence="2 3">
    <name type="scientific">Halorubrum ezzemoulense</name>
    <name type="common">Halorubrum chaoviator</name>
    <dbReference type="NCBI Taxonomy" id="337243"/>
    <lineage>
        <taxon>Archaea</taxon>
        <taxon>Methanobacteriati</taxon>
        <taxon>Methanobacteriota</taxon>
        <taxon>Stenosarchaea group</taxon>
        <taxon>Halobacteria</taxon>
        <taxon>Halobacteriales</taxon>
        <taxon>Haloferacaceae</taxon>
        <taxon>Halorubrum</taxon>
    </lineage>
</organism>